<protein>
    <recommendedName>
        <fullName evidence="3">Lipopolysaccharide kinase</fullName>
    </recommendedName>
</protein>
<dbReference type="PIRSF" id="PIRSF026326">
    <property type="entry name" value="InaA"/>
    <property type="match status" value="1"/>
</dbReference>
<accession>A0ABP8UZH2</accession>
<dbReference type="EMBL" id="BAABFL010000054">
    <property type="protein sequence ID" value="GAA4648260.1"/>
    <property type="molecule type" value="Genomic_DNA"/>
</dbReference>
<dbReference type="RefSeq" id="WP_345193705.1">
    <property type="nucleotide sequence ID" value="NZ_BAABFL010000054.1"/>
</dbReference>
<organism evidence="1 2">
    <name type="scientific">Kistimonas scapharcae</name>
    <dbReference type="NCBI Taxonomy" id="1036133"/>
    <lineage>
        <taxon>Bacteria</taxon>
        <taxon>Pseudomonadati</taxon>
        <taxon>Pseudomonadota</taxon>
        <taxon>Gammaproteobacteria</taxon>
        <taxon>Oceanospirillales</taxon>
        <taxon>Endozoicomonadaceae</taxon>
        <taxon>Kistimonas</taxon>
    </lineage>
</organism>
<gene>
    <name evidence="1" type="ORF">GCM10023116_05270</name>
</gene>
<comment type="caution">
    <text evidence="1">The sequence shown here is derived from an EMBL/GenBank/DDBJ whole genome shotgun (WGS) entry which is preliminary data.</text>
</comment>
<keyword evidence="2" id="KW-1185">Reference proteome</keyword>
<dbReference type="SUPFAM" id="SSF56112">
    <property type="entry name" value="Protein kinase-like (PK-like)"/>
    <property type="match status" value="1"/>
</dbReference>
<sequence>MESFLNEDIANQFARQGLGDFTSLWDLKLDWFEPVNERRDGWSGVSRYTLPGDHPLQVFIKRQQNHNTRQLLHPIRGVPTFQREYHNIQLFRSYDIPTLTPLYFGERRTKNNDQAILITLALEGYTNLFDWYRNIAPNQPEATIQQVLESIAHVARRLHDQGLAHYCLYPNHIFVRTSNTTANALDANPEIIRLIDLEKARWQPINHIRRFKDLECFMRHAQGFSLSHIHHLLDCYFGEGAVPGGKRLYQRLMKALKEKKQRLPDFYRD</sequence>
<dbReference type="Proteomes" id="UP001500604">
    <property type="component" value="Unassembled WGS sequence"/>
</dbReference>
<evidence type="ECO:0000313" key="1">
    <source>
        <dbReference type="EMBL" id="GAA4648260.1"/>
    </source>
</evidence>
<dbReference type="Pfam" id="PF06293">
    <property type="entry name" value="Kdo"/>
    <property type="match status" value="1"/>
</dbReference>
<proteinExistence type="predicted"/>
<dbReference type="InterPro" id="IPR011009">
    <property type="entry name" value="Kinase-like_dom_sf"/>
</dbReference>
<evidence type="ECO:0008006" key="3">
    <source>
        <dbReference type="Google" id="ProtNLM"/>
    </source>
</evidence>
<name>A0ABP8UZH2_9GAMM</name>
<dbReference type="InterPro" id="IPR027023">
    <property type="entry name" value="Put_LipoPS_kinase_InaA"/>
</dbReference>
<evidence type="ECO:0000313" key="2">
    <source>
        <dbReference type="Proteomes" id="UP001500604"/>
    </source>
</evidence>
<reference evidence="2" key="1">
    <citation type="journal article" date="2019" name="Int. J. Syst. Evol. Microbiol.">
        <title>The Global Catalogue of Microorganisms (GCM) 10K type strain sequencing project: providing services to taxonomists for standard genome sequencing and annotation.</title>
        <authorList>
            <consortium name="The Broad Institute Genomics Platform"/>
            <consortium name="The Broad Institute Genome Sequencing Center for Infectious Disease"/>
            <person name="Wu L."/>
            <person name="Ma J."/>
        </authorList>
    </citation>
    <scope>NUCLEOTIDE SEQUENCE [LARGE SCALE GENOMIC DNA]</scope>
    <source>
        <strain evidence="2">JCM 17805</strain>
    </source>
</reference>